<feature type="transmembrane region" description="Helical" evidence="1">
    <location>
        <begin position="158"/>
        <end position="179"/>
    </location>
</feature>
<gene>
    <name evidence="2" type="ORF">Poli38472_013596</name>
</gene>
<keyword evidence="1" id="KW-0472">Membrane</keyword>
<keyword evidence="1" id="KW-0812">Transmembrane</keyword>
<dbReference type="AlphaFoldDB" id="A0A8K1CEL6"/>
<reference evidence="2" key="1">
    <citation type="submission" date="2019-03" db="EMBL/GenBank/DDBJ databases">
        <title>Long read genome sequence of the mycoparasitic Pythium oligandrum ATCC 38472 isolated from sugarbeet rhizosphere.</title>
        <authorList>
            <person name="Gaulin E."/>
        </authorList>
    </citation>
    <scope>NUCLEOTIDE SEQUENCE</scope>
    <source>
        <strain evidence="2">ATCC 38472_TT</strain>
    </source>
</reference>
<name>A0A8K1CEL6_PYTOL</name>
<protein>
    <submittedName>
        <fullName evidence="2">Uncharacterized protein</fullName>
    </submittedName>
</protein>
<dbReference type="OrthoDB" id="108788at2759"/>
<proteinExistence type="predicted"/>
<organism evidence="2 3">
    <name type="scientific">Pythium oligandrum</name>
    <name type="common">Mycoparasitic fungus</name>
    <dbReference type="NCBI Taxonomy" id="41045"/>
    <lineage>
        <taxon>Eukaryota</taxon>
        <taxon>Sar</taxon>
        <taxon>Stramenopiles</taxon>
        <taxon>Oomycota</taxon>
        <taxon>Peronosporomycetes</taxon>
        <taxon>Pythiales</taxon>
        <taxon>Pythiaceae</taxon>
        <taxon>Pythium</taxon>
    </lineage>
</organism>
<sequence>MHPTCSADGKKVTILPDYKDWRVTSGPFAPFKVGPTNQWFDVMGLPGPVRDRMFYMVGKADSRQGLTLPTVKRQSFDRLIAQNTYGSTIADMMEISSGFSGSKHSYFTLYRIAGAMMTLPRLQFTFAVAGQSLALLAFMFGLAMRNGALNSYHLIHQILRLATFCIISIQLLYVLYYQIFSIGYVSNNPTLIDIYNKKIIYVAGVSYILLHQLDVRAAVTLWPRMANNDSYYFTRILWMISSLGVMIWSLKVKNPAHYVVATSSTCALGASECNKTDDFFFQHWWRRDRSEYSPRDYRHPDYLTSFEAYGCGGPLSDSYYYNTLVTRELPPWKGKDEPNYRTLQYLTCAKAVRDEGFVMLGGCYTLIRAKDIHVIMITKLLPRSLADNINLSGVVAHIQDHRLTPMRRVSYMSLWCVARRWDGRISYPDIG</sequence>
<keyword evidence="1" id="KW-1133">Transmembrane helix</keyword>
<feature type="transmembrane region" description="Helical" evidence="1">
    <location>
        <begin position="231"/>
        <end position="250"/>
    </location>
</feature>
<comment type="caution">
    <text evidence="2">The sequence shown here is derived from an EMBL/GenBank/DDBJ whole genome shotgun (WGS) entry which is preliminary data.</text>
</comment>
<dbReference type="Proteomes" id="UP000794436">
    <property type="component" value="Unassembled WGS sequence"/>
</dbReference>
<evidence type="ECO:0000313" key="3">
    <source>
        <dbReference type="Proteomes" id="UP000794436"/>
    </source>
</evidence>
<keyword evidence="3" id="KW-1185">Reference proteome</keyword>
<dbReference type="EMBL" id="SPLM01000077">
    <property type="protein sequence ID" value="TMW61133.1"/>
    <property type="molecule type" value="Genomic_DNA"/>
</dbReference>
<evidence type="ECO:0000313" key="2">
    <source>
        <dbReference type="EMBL" id="TMW61133.1"/>
    </source>
</evidence>
<accession>A0A8K1CEL6</accession>
<feature type="transmembrane region" description="Helical" evidence="1">
    <location>
        <begin position="199"/>
        <end position="219"/>
    </location>
</feature>
<feature type="transmembrane region" description="Helical" evidence="1">
    <location>
        <begin position="124"/>
        <end position="146"/>
    </location>
</feature>
<evidence type="ECO:0000256" key="1">
    <source>
        <dbReference type="SAM" id="Phobius"/>
    </source>
</evidence>